<comment type="caution">
    <text evidence="2">The sequence shown here is derived from an EMBL/GenBank/DDBJ whole genome shotgun (WGS) entry which is preliminary data.</text>
</comment>
<dbReference type="OrthoDB" id="10562664at2759"/>
<evidence type="ECO:0000256" key="1">
    <source>
        <dbReference type="SAM" id="MobiDB-lite"/>
    </source>
</evidence>
<dbReference type="AlphaFoldDB" id="A0A8X6UGC3"/>
<dbReference type="EMBL" id="BMAW01029958">
    <property type="protein sequence ID" value="GFU14455.1"/>
    <property type="molecule type" value="Genomic_DNA"/>
</dbReference>
<protein>
    <submittedName>
        <fullName evidence="2">Uncharacterized protein</fullName>
    </submittedName>
</protein>
<feature type="region of interest" description="Disordered" evidence="1">
    <location>
        <begin position="115"/>
        <end position="136"/>
    </location>
</feature>
<evidence type="ECO:0000313" key="2">
    <source>
        <dbReference type="EMBL" id="GFU14455.1"/>
    </source>
</evidence>
<proteinExistence type="predicted"/>
<reference evidence="2" key="1">
    <citation type="submission" date="2020-08" db="EMBL/GenBank/DDBJ databases">
        <title>Multicomponent nature underlies the extraordinary mechanical properties of spider dragline silk.</title>
        <authorList>
            <person name="Kono N."/>
            <person name="Nakamura H."/>
            <person name="Mori M."/>
            <person name="Yoshida Y."/>
            <person name="Ohtoshi R."/>
            <person name="Malay A.D."/>
            <person name="Moran D.A.P."/>
            <person name="Tomita M."/>
            <person name="Numata K."/>
            <person name="Arakawa K."/>
        </authorList>
    </citation>
    <scope>NUCLEOTIDE SEQUENCE</scope>
</reference>
<gene>
    <name evidence="2" type="ORF">NPIL_275851</name>
</gene>
<evidence type="ECO:0000313" key="3">
    <source>
        <dbReference type="Proteomes" id="UP000887013"/>
    </source>
</evidence>
<feature type="compositionally biased region" description="Polar residues" evidence="1">
    <location>
        <begin position="127"/>
        <end position="136"/>
    </location>
</feature>
<keyword evidence="3" id="KW-1185">Reference proteome</keyword>
<name>A0A8X6UGC3_NEPPI</name>
<sequence>MLTPELSKPLPTHNSSNSKAKRKSFNKRVKDLSEGPAGILPLAPPIADEIESENQHAIEIDNITKIDLDNVSILASFAEPLDAILEVDDIEEAQVAFETLLDDIISVMQHHFHLAPPNDSRKAPHSIPSNRVKSDPQNAQLIQRQYRWNRRKCVRNIVNPSSSFCQLKESPSSPFH</sequence>
<organism evidence="2 3">
    <name type="scientific">Nephila pilipes</name>
    <name type="common">Giant wood spider</name>
    <name type="synonym">Nephila maculata</name>
    <dbReference type="NCBI Taxonomy" id="299642"/>
    <lineage>
        <taxon>Eukaryota</taxon>
        <taxon>Metazoa</taxon>
        <taxon>Ecdysozoa</taxon>
        <taxon>Arthropoda</taxon>
        <taxon>Chelicerata</taxon>
        <taxon>Arachnida</taxon>
        <taxon>Araneae</taxon>
        <taxon>Araneomorphae</taxon>
        <taxon>Entelegynae</taxon>
        <taxon>Araneoidea</taxon>
        <taxon>Nephilidae</taxon>
        <taxon>Nephila</taxon>
    </lineage>
</organism>
<accession>A0A8X6UGC3</accession>
<feature type="region of interest" description="Disordered" evidence="1">
    <location>
        <begin position="1"/>
        <end position="35"/>
    </location>
</feature>
<dbReference type="Proteomes" id="UP000887013">
    <property type="component" value="Unassembled WGS sequence"/>
</dbReference>